<dbReference type="AlphaFoldDB" id="A0A3E0DK51"/>
<gene>
    <name evidence="1" type="ORF">C8N25_119104</name>
</gene>
<organism evidence="1 2">
    <name type="scientific">Algoriphagus antarcticus</name>
    <dbReference type="NCBI Taxonomy" id="238540"/>
    <lineage>
        <taxon>Bacteria</taxon>
        <taxon>Pseudomonadati</taxon>
        <taxon>Bacteroidota</taxon>
        <taxon>Cytophagia</taxon>
        <taxon>Cytophagales</taxon>
        <taxon>Cyclobacteriaceae</taxon>
        <taxon>Algoriphagus</taxon>
    </lineage>
</organism>
<comment type="caution">
    <text evidence="1">The sequence shown here is derived from an EMBL/GenBank/DDBJ whole genome shotgun (WGS) entry which is preliminary data.</text>
</comment>
<sequence>MTVNYVYASVKTQKGIRVEDAICLISAIFTERFIEAANEYSINGHNFEPGSALF</sequence>
<protein>
    <submittedName>
        <fullName evidence="1">Uncharacterized protein</fullName>
    </submittedName>
</protein>
<name>A0A3E0DK51_9BACT</name>
<evidence type="ECO:0000313" key="1">
    <source>
        <dbReference type="EMBL" id="REG83140.1"/>
    </source>
</evidence>
<reference evidence="1 2" key="1">
    <citation type="submission" date="2018-08" db="EMBL/GenBank/DDBJ databases">
        <title>Genomic Encyclopedia of Archaeal and Bacterial Type Strains, Phase II (KMG-II): from individual species to whole genera.</title>
        <authorList>
            <person name="Goeker M."/>
        </authorList>
    </citation>
    <scope>NUCLEOTIDE SEQUENCE [LARGE SCALE GENOMIC DNA]</scope>
    <source>
        <strain evidence="1 2">DSM 15986</strain>
    </source>
</reference>
<dbReference type="Proteomes" id="UP000256405">
    <property type="component" value="Unassembled WGS sequence"/>
</dbReference>
<accession>A0A3E0DK51</accession>
<dbReference type="EMBL" id="QUNF01000019">
    <property type="protein sequence ID" value="REG83140.1"/>
    <property type="molecule type" value="Genomic_DNA"/>
</dbReference>
<proteinExistence type="predicted"/>
<evidence type="ECO:0000313" key="2">
    <source>
        <dbReference type="Proteomes" id="UP000256405"/>
    </source>
</evidence>
<keyword evidence="2" id="KW-1185">Reference proteome</keyword>